<comment type="caution">
    <text evidence="2">The sequence shown here is derived from an EMBL/GenBank/DDBJ whole genome shotgun (WGS) entry which is preliminary data.</text>
</comment>
<dbReference type="AlphaFoldDB" id="A0AAN2YMJ2"/>
<protein>
    <submittedName>
        <fullName evidence="2">Uncharacterized protein</fullName>
    </submittedName>
</protein>
<keyword evidence="1" id="KW-0812">Transmembrane</keyword>
<dbReference type="EMBL" id="AACKFB010000020">
    <property type="protein sequence ID" value="EAK9428955.1"/>
    <property type="molecule type" value="Genomic_DNA"/>
</dbReference>
<feature type="transmembrane region" description="Helical" evidence="1">
    <location>
        <begin position="32"/>
        <end position="48"/>
    </location>
</feature>
<keyword evidence="1" id="KW-0472">Membrane</keyword>
<accession>A0AAN2YMJ2</accession>
<feature type="transmembrane region" description="Helical" evidence="1">
    <location>
        <begin position="205"/>
        <end position="228"/>
    </location>
</feature>
<sequence>MKNIINKVSFEEAHQLVDIRAKSTEENTSSKGIQLFILALFCGFMALLPLENSIIITSILIIIIVISFLYYYISKSNNKFLEEFSWQLAKYVMLQTITVSILLGIRVDGTRPFGEYYVLVALCYLFLVVVLSYFRCKAMLLNYLKSNGINLKETSVSKVWNKAFFRLSIVLLVIIGLGTQLYRLNKWWFIGDDSSAGGISIQNEWIGMLVVLVVGILLIILLVVFSLLPTLLFNAKIITEGILLKKYKAEFQRENIRNNK</sequence>
<proteinExistence type="predicted"/>
<evidence type="ECO:0000256" key="1">
    <source>
        <dbReference type="SAM" id="Phobius"/>
    </source>
</evidence>
<dbReference type="Proteomes" id="UP000484022">
    <property type="component" value="Unassembled WGS sequence"/>
</dbReference>
<reference evidence="2 3" key="1">
    <citation type="submission" date="2019-04" db="EMBL/GenBank/DDBJ databases">
        <authorList>
            <consortium name="GenomeTrakr: Next Generation Sequencing Network for Food Pathogen Tracability"/>
        </authorList>
    </citation>
    <scope>NUCLEOTIDE SEQUENCE [LARGE SCALE GENOMIC DNA]</scope>
    <source>
        <strain evidence="3">FDA1077646-S145-002</strain>
    </source>
</reference>
<feature type="transmembrane region" description="Helical" evidence="1">
    <location>
        <begin position="117"/>
        <end position="136"/>
    </location>
</feature>
<dbReference type="RefSeq" id="WP_061388230.1">
    <property type="nucleotide sequence ID" value="NZ_LSPW01000003.1"/>
</dbReference>
<feature type="transmembrane region" description="Helical" evidence="1">
    <location>
        <begin position="85"/>
        <end position="105"/>
    </location>
</feature>
<gene>
    <name evidence="2" type="ORF">FC284_11440</name>
</gene>
<name>A0AAN2YMJ2_LISMN</name>
<evidence type="ECO:0000313" key="2">
    <source>
        <dbReference type="EMBL" id="EAK9428955.1"/>
    </source>
</evidence>
<feature type="transmembrane region" description="Helical" evidence="1">
    <location>
        <begin position="54"/>
        <end position="73"/>
    </location>
</feature>
<organism evidence="2 3">
    <name type="scientific">Listeria monocytogenes</name>
    <dbReference type="NCBI Taxonomy" id="1639"/>
    <lineage>
        <taxon>Bacteria</taxon>
        <taxon>Bacillati</taxon>
        <taxon>Bacillota</taxon>
        <taxon>Bacilli</taxon>
        <taxon>Bacillales</taxon>
        <taxon>Listeriaceae</taxon>
        <taxon>Listeria</taxon>
    </lineage>
</organism>
<evidence type="ECO:0000313" key="3">
    <source>
        <dbReference type="Proteomes" id="UP000484022"/>
    </source>
</evidence>
<keyword evidence="1" id="KW-1133">Transmembrane helix</keyword>
<feature type="transmembrane region" description="Helical" evidence="1">
    <location>
        <begin position="163"/>
        <end position="185"/>
    </location>
</feature>